<dbReference type="Proteomes" id="UP001054857">
    <property type="component" value="Unassembled WGS sequence"/>
</dbReference>
<sequence>GLPYNDSLGFLGTSPPLYGYRCGGTTSSASYGPGSYYGLYGSAPTAPSVLGGGRYGGLAQGGIAVGGGGGGSGVFRTSAGGIVASGYGSGLGSGGSYGGYNGGFGAEEIAVHQTVECYDTSAGRWRPCAGLQHGGRAGLALCAA</sequence>
<evidence type="ECO:0000313" key="2">
    <source>
        <dbReference type="Proteomes" id="UP001054857"/>
    </source>
</evidence>
<dbReference type="EMBL" id="BMAR01000001">
    <property type="protein sequence ID" value="GFR40843.1"/>
    <property type="molecule type" value="Genomic_DNA"/>
</dbReference>
<name>A0AAD3DFW6_9CHLO</name>
<reference evidence="1 2" key="1">
    <citation type="journal article" date="2021" name="Sci. Rep.">
        <title>Genome sequencing of the multicellular alga Astrephomene provides insights into convergent evolution of germ-soma differentiation.</title>
        <authorList>
            <person name="Yamashita S."/>
            <person name="Yamamoto K."/>
            <person name="Matsuzaki R."/>
            <person name="Suzuki S."/>
            <person name="Yamaguchi H."/>
            <person name="Hirooka S."/>
            <person name="Minakuchi Y."/>
            <person name="Miyagishima S."/>
            <person name="Kawachi M."/>
            <person name="Toyoda A."/>
            <person name="Nozaki H."/>
        </authorList>
    </citation>
    <scope>NUCLEOTIDE SEQUENCE [LARGE SCALE GENOMIC DNA]</scope>
    <source>
        <strain evidence="1 2">NIES-4017</strain>
    </source>
</reference>
<comment type="caution">
    <text evidence="1">The sequence shown here is derived from an EMBL/GenBank/DDBJ whole genome shotgun (WGS) entry which is preliminary data.</text>
</comment>
<organism evidence="1 2">
    <name type="scientific">Astrephomene gubernaculifera</name>
    <dbReference type="NCBI Taxonomy" id="47775"/>
    <lineage>
        <taxon>Eukaryota</taxon>
        <taxon>Viridiplantae</taxon>
        <taxon>Chlorophyta</taxon>
        <taxon>core chlorophytes</taxon>
        <taxon>Chlorophyceae</taxon>
        <taxon>CS clade</taxon>
        <taxon>Chlamydomonadales</taxon>
        <taxon>Astrephomenaceae</taxon>
        <taxon>Astrephomene</taxon>
    </lineage>
</organism>
<dbReference type="AlphaFoldDB" id="A0AAD3DFW6"/>
<keyword evidence="2" id="KW-1185">Reference proteome</keyword>
<protein>
    <submittedName>
        <fullName evidence="1">Uncharacterized protein</fullName>
    </submittedName>
</protein>
<gene>
    <name evidence="1" type="ORF">Agub_g1491</name>
</gene>
<feature type="non-terminal residue" evidence="1">
    <location>
        <position position="1"/>
    </location>
</feature>
<accession>A0AAD3DFW6</accession>
<proteinExistence type="predicted"/>
<evidence type="ECO:0000313" key="1">
    <source>
        <dbReference type="EMBL" id="GFR40843.1"/>
    </source>
</evidence>